<evidence type="ECO:0000313" key="2">
    <source>
        <dbReference type="Proteomes" id="UP000479000"/>
    </source>
</evidence>
<keyword evidence="2" id="KW-1185">Reference proteome</keyword>
<feature type="non-terminal residue" evidence="1">
    <location>
        <position position="71"/>
    </location>
</feature>
<reference evidence="1 2" key="1">
    <citation type="submission" date="2020-02" db="EMBL/GenBank/DDBJ databases">
        <authorList>
            <person name="Ferguson B K."/>
        </authorList>
    </citation>
    <scope>NUCLEOTIDE SEQUENCE [LARGE SCALE GENOMIC DNA]</scope>
</reference>
<sequence>GRFRRVPRRIGRLEAQEHLSEAIGRADDVYEIPYQLGDFVPEIRKIVHLVEKPFLEINNRHCCRWLYRNVV</sequence>
<dbReference type="AlphaFoldDB" id="A0A6H5HGF2"/>
<name>A0A6H5HGF2_9HEMI</name>
<proteinExistence type="predicted"/>
<evidence type="ECO:0000313" key="1">
    <source>
        <dbReference type="EMBL" id="CAB0015468.1"/>
    </source>
</evidence>
<gene>
    <name evidence="1" type="ORF">NTEN_LOCUS19808</name>
</gene>
<accession>A0A6H5HGF2</accession>
<dbReference type="Proteomes" id="UP000479000">
    <property type="component" value="Unassembled WGS sequence"/>
</dbReference>
<dbReference type="EMBL" id="CADCXU010029134">
    <property type="protein sequence ID" value="CAB0015468.1"/>
    <property type="molecule type" value="Genomic_DNA"/>
</dbReference>
<organism evidence="1 2">
    <name type="scientific">Nesidiocoris tenuis</name>
    <dbReference type="NCBI Taxonomy" id="355587"/>
    <lineage>
        <taxon>Eukaryota</taxon>
        <taxon>Metazoa</taxon>
        <taxon>Ecdysozoa</taxon>
        <taxon>Arthropoda</taxon>
        <taxon>Hexapoda</taxon>
        <taxon>Insecta</taxon>
        <taxon>Pterygota</taxon>
        <taxon>Neoptera</taxon>
        <taxon>Paraneoptera</taxon>
        <taxon>Hemiptera</taxon>
        <taxon>Heteroptera</taxon>
        <taxon>Panheteroptera</taxon>
        <taxon>Cimicomorpha</taxon>
        <taxon>Miridae</taxon>
        <taxon>Dicyphina</taxon>
        <taxon>Nesidiocoris</taxon>
    </lineage>
</organism>
<feature type="non-terminal residue" evidence="1">
    <location>
        <position position="1"/>
    </location>
</feature>
<protein>
    <submittedName>
        <fullName evidence="1">Uncharacterized protein</fullName>
    </submittedName>
</protein>